<protein>
    <submittedName>
        <fullName evidence="2">Uncharacterized protein</fullName>
    </submittedName>
</protein>
<reference evidence="3" key="1">
    <citation type="submission" date="2017-09" db="EMBL/GenBank/DDBJ databases">
        <title>Depth-based differentiation of microbial function through sediment-hosted aquifers and enrichment of novel symbionts in the deep terrestrial subsurface.</title>
        <authorList>
            <person name="Probst A.J."/>
            <person name="Ladd B."/>
            <person name="Jarett J.K."/>
            <person name="Geller-Mcgrath D.E."/>
            <person name="Sieber C.M.K."/>
            <person name="Emerson J.B."/>
            <person name="Anantharaman K."/>
            <person name="Thomas B.C."/>
            <person name="Malmstrom R."/>
            <person name="Stieglmeier M."/>
            <person name="Klingl A."/>
            <person name="Woyke T."/>
            <person name="Ryan C.M."/>
            <person name="Banfield J.F."/>
        </authorList>
    </citation>
    <scope>NUCLEOTIDE SEQUENCE [LARGE SCALE GENOMIC DNA]</scope>
</reference>
<feature type="non-terminal residue" evidence="2">
    <location>
        <position position="133"/>
    </location>
</feature>
<comment type="caution">
    <text evidence="2">The sequence shown here is derived from an EMBL/GenBank/DDBJ whole genome shotgun (WGS) entry which is preliminary data.</text>
</comment>
<organism evidence="2 3">
    <name type="scientific">Candidatus Magasanikbacteria bacterium CG_4_9_14_0_2_um_filter_42_11</name>
    <dbReference type="NCBI Taxonomy" id="1974643"/>
    <lineage>
        <taxon>Bacteria</taxon>
        <taxon>Candidatus Magasanikiibacteriota</taxon>
    </lineage>
</organism>
<keyword evidence="1" id="KW-0472">Membrane</keyword>
<proteinExistence type="predicted"/>
<gene>
    <name evidence="2" type="ORF">CO030_00035</name>
</gene>
<dbReference type="Proteomes" id="UP000231456">
    <property type="component" value="Unassembled WGS sequence"/>
</dbReference>
<feature type="transmembrane region" description="Helical" evidence="1">
    <location>
        <begin position="114"/>
        <end position="132"/>
    </location>
</feature>
<name>A0A2M8FB89_9BACT</name>
<dbReference type="EMBL" id="PFRH01000002">
    <property type="protein sequence ID" value="PJC52981.1"/>
    <property type="molecule type" value="Genomic_DNA"/>
</dbReference>
<feature type="transmembrane region" description="Helical" evidence="1">
    <location>
        <begin position="65"/>
        <end position="89"/>
    </location>
</feature>
<keyword evidence="1" id="KW-1133">Transmembrane helix</keyword>
<evidence type="ECO:0000313" key="3">
    <source>
        <dbReference type="Proteomes" id="UP000231456"/>
    </source>
</evidence>
<dbReference type="AlphaFoldDB" id="A0A2M8FB89"/>
<sequence>MFLRKQTETKTSQSASQQPDYTSVFRFKNDNYWLWHGMFNSYKSLKESSPAYQDKKRLAYMRNQIILHYVKNFFLFPIWFFSLLIPSYMKGEVNIWTNLRTMWHGLISREFRPLRIAMLSQIVFLFVLVQFGI</sequence>
<keyword evidence="1" id="KW-0812">Transmembrane</keyword>
<evidence type="ECO:0000313" key="2">
    <source>
        <dbReference type="EMBL" id="PJC52981.1"/>
    </source>
</evidence>
<accession>A0A2M8FB89</accession>
<evidence type="ECO:0000256" key="1">
    <source>
        <dbReference type="SAM" id="Phobius"/>
    </source>
</evidence>